<evidence type="ECO:0000313" key="2">
    <source>
        <dbReference type="Proteomes" id="UP000294847"/>
    </source>
</evidence>
<proteinExistence type="predicted"/>
<reference evidence="1 2" key="1">
    <citation type="journal article" date="2019" name="Mol. Biol. Evol.">
        <title>Blast fungal genomes show frequent chromosomal changes, gene gains and losses, and effector gene turnover.</title>
        <authorList>
            <person name="Gomez Luciano L.B."/>
            <person name="Jason Tsai I."/>
            <person name="Chuma I."/>
            <person name="Tosa Y."/>
            <person name="Chen Y.H."/>
            <person name="Li J.Y."/>
            <person name="Li M.Y."/>
            <person name="Jade Lu M.Y."/>
            <person name="Nakayashiki H."/>
            <person name="Li W.H."/>
        </authorList>
    </citation>
    <scope>NUCLEOTIDE SEQUENCE [LARGE SCALE GENOMIC DNA]</scope>
    <source>
        <strain evidence="1">MZ5-1-6</strain>
    </source>
</reference>
<evidence type="ECO:0000313" key="1">
    <source>
        <dbReference type="EMBL" id="QBZ57811.1"/>
    </source>
</evidence>
<protein>
    <submittedName>
        <fullName evidence="1">Uncharacterized protein</fullName>
    </submittedName>
</protein>
<name>A0A4P7N936_PYROR</name>
<sequence>MAPPAKAVVIKNTGKSSNIIIGITDEVMVATSRSGTRGPSASASASKVGCRPGAWYSAPRINIRLSNGYFYTKYSRSRHGTG</sequence>
<dbReference type="Proteomes" id="UP000294847">
    <property type="component" value="Chromosome 2"/>
</dbReference>
<dbReference type="AlphaFoldDB" id="A0A4P7N936"/>
<dbReference type="EMBL" id="CP034205">
    <property type="protein sequence ID" value="QBZ57811.1"/>
    <property type="molecule type" value="Genomic_DNA"/>
</dbReference>
<organism evidence="1 2">
    <name type="scientific">Pyricularia oryzae</name>
    <name type="common">Rice blast fungus</name>
    <name type="synonym">Magnaporthe oryzae</name>
    <dbReference type="NCBI Taxonomy" id="318829"/>
    <lineage>
        <taxon>Eukaryota</taxon>
        <taxon>Fungi</taxon>
        <taxon>Dikarya</taxon>
        <taxon>Ascomycota</taxon>
        <taxon>Pezizomycotina</taxon>
        <taxon>Sordariomycetes</taxon>
        <taxon>Sordariomycetidae</taxon>
        <taxon>Magnaporthales</taxon>
        <taxon>Pyriculariaceae</taxon>
        <taxon>Pyricularia</taxon>
    </lineage>
</organism>
<accession>A0A4P7N936</accession>
<gene>
    <name evidence="1" type="ORF">PoMZ_02746</name>
</gene>